<dbReference type="HOGENOM" id="CLU_158569_3_1_5"/>
<accession>Q07MH6</accession>
<protein>
    <submittedName>
        <fullName evidence="2">Type IV pilus assembly PilZ</fullName>
    </submittedName>
</protein>
<dbReference type="Gene3D" id="2.40.10.220">
    <property type="entry name" value="predicted glycosyltransferase like domains"/>
    <property type="match status" value="1"/>
</dbReference>
<dbReference type="AlphaFoldDB" id="Q07MH6"/>
<dbReference type="SUPFAM" id="SSF141371">
    <property type="entry name" value="PilZ domain-like"/>
    <property type="match status" value="1"/>
</dbReference>
<organism evidence="2">
    <name type="scientific">Rhodopseudomonas palustris (strain BisA53)</name>
    <dbReference type="NCBI Taxonomy" id="316055"/>
    <lineage>
        <taxon>Bacteria</taxon>
        <taxon>Pseudomonadati</taxon>
        <taxon>Pseudomonadota</taxon>
        <taxon>Alphaproteobacteria</taxon>
        <taxon>Hyphomicrobiales</taxon>
        <taxon>Nitrobacteraceae</taxon>
        <taxon>Rhodopseudomonas</taxon>
    </lineage>
</organism>
<dbReference type="GO" id="GO:0035438">
    <property type="term" value="F:cyclic-di-GMP binding"/>
    <property type="evidence" value="ECO:0007669"/>
    <property type="project" value="InterPro"/>
</dbReference>
<dbReference type="Pfam" id="PF07238">
    <property type="entry name" value="PilZ"/>
    <property type="match status" value="1"/>
</dbReference>
<dbReference type="OrthoDB" id="8479831at2"/>
<evidence type="ECO:0000313" key="2">
    <source>
        <dbReference type="EMBL" id="ABJ06858.1"/>
    </source>
</evidence>
<proteinExistence type="predicted"/>
<dbReference type="eggNOG" id="ENOG502ZZCY">
    <property type="taxonomic scope" value="Bacteria"/>
</dbReference>
<gene>
    <name evidence="2" type="ordered locus">RPE_2921</name>
</gene>
<evidence type="ECO:0000259" key="1">
    <source>
        <dbReference type="Pfam" id="PF07238"/>
    </source>
</evidence>
<sequence>MAQAGKKRDARKAVHQTAWITLEGGFAARQCVVMDLSANGAKISVDTPQPLNSKLRLAFSRDARTGRSCEVVWRRGKAVGLKYTQS</sequence>
<name>Q07MH6_RHOP5</name>
<dbReference type="InterPro" id="IPR009875">
    <property type="entry name" value="PilZ_domain"/>
</dbReference>
<feature type="domain" description="PilZ" evidence="1">
    <location>
        <begin position="10"/>
        <end position="84"/>
    </location>
</feature>
<dbReference type="EMBL" id="CP000463">
    <property type="protein sequence ID" value="ABJ06858.1"/>
    <property type="molecule type" value="Genomic_DNA"/>
</dbReference>
<dbReference type="KEGG" id="rpe:RPE_2921"/>
<reference evidence="2" key="1">
    <citation type="submission" date="2006-09" db="EMBL/GenBank/DDBJ databases">
        <title>Complete sequence of Rhodopseudomonas palustris BisA53.</title>
        <authorList>
            <consortium name="US DOE Joint Genome Institute"/>
            <person name="Copeland A."/>
            <person name="Lucas S."/>
            <person name="Lapidus A."/>
            <person name="Barry K."/>
            <person name="Detter J.C."/>
            <person name="Glavina del Rio T."/>
            <person name="Hammon N."/>
            <person name="Israni S."/>
            <person name="Dalin E."/>
            <person name="Tice H."/>
            <person name="Pitluck S."/>
            <person name="Chain P."/>
            <person name="Malfatti S."/>
            <person name="Shin M."/>
            <person name="Vergez L."/>
            <person name="Schmutz J."/>
            <person name="Larimer F."/>
            <person name="Land M."/>
            <person name="Hauser L."/>
            <person name="Pelletier D.A."/>
            <person name="Kyrpides N."/>
            <person name="Kim E."/>
            <person name="Harwood C.S."/>
            <person name="Oda Y."/>
            <person name="Richardson P."/>
        </authorList>
    </citation>
    <scope>NUCLEOTIDE SEQUENCE [LARGE SCALE GENOMIC DNA]</scope>
    <source>
        <strain evidence="2">BisA53</strain>
    </source>
</reference>